<reference evidence="1" key="1">
    <citation type="journal article" date="1998" name="Infect. Immun.">
        <title>Genetic and biochemical analysis of mutacin 1140, a lantibiotic from Streptococcus mutans.</title>
        <authorList>
            <person name="Hillman J.D."/>
            <person name="Novak J."/>
            <person name="Sagura E."/>
            <person name="Gutierrez J.A."/>
            <person name="Brooks T.A."/>
            <person name="Crowley P.J."/>
            <person name="Hess M."/>
            <person name="Azizi A."/>
            <person name="Leung K.-P."/>
            <person name="Cvitkovitch D."/>
            <person name="Bleiweis A.S."/>
        </authorList>
    </citation>
    <scope>NUCLEOTIDE SEQUENCE</scope>
    <source>
        <strain evidence="1">JH1005</strain>
    </source>
</reference>
<sequence>MLAAQSFDIRGINMLNTQLLEVLGTKTFDVQEDLFEFNITDTIVLQASDSPDTHSIVKWVVSISALLERSPSVSIVTVVNYKLYLN</sequence>
<evidence type="ECO:0000313" key="1">
    <source>
        <dbReference type="EMBL" id="AAC18828.1"/>
    </source>
</evidence>
<proteinExistence type="predicted"/>
<dbReference type="AlphaFoldDB" id="O68587"/>
<name>O68587_STRMG</name>
<accession>O68587</accession>
<protein>
    <submittedName>
        <fullName evidence="1">Uncharacterized protein</fullName>
    </submittedName>
</protein>
<dbReference type="EMBL" id="AF051560">
    <property type="protein sequence ID" value="AAC18828.1"/>
    <property type="molecule type" value="Genomic_DNA"/>
</dbReference>
<organism evidence="1">
    <name type="scientific">Streptococcus mutans</name>
    <dbReference type="NCBI Taxonomy" id="1309"/>
    <lineage>
        <taxon>Bacteria</taxon>
        <taxon>Bacillati</taxon>
        <taxon>Bacillota</taxon>
        <taxon>Bacilli</taxon>
        <taxon>Lactobacillales</taxon>
        <taxon>Streptococcaceae</taxon>
        <taxon>Streptococcus</taxon>
    </lineage>
</organism>